<dbReference type="InterPro" id="IPR018484">
    <property type="entry name" value="FGGY_N"/>
</dbReference>
<evidence type="ECO:0000256" key="5">
    <source>
        <dbReference type="ARBA" id="ARBA00022935"/>
    </source>
</evidence>
<keyword evidence="4" id="KW-0067">ATP-binding</keyword>
<comment type="caution">
    <text evidence="10">The sequence shown here is derived from an EMBL/GenBank/DDBJ whole genome shotgun (WGS) entry which is preliminary data.</text>
</comment>
<evidence type="ECO:0000256" key="4">
    <source>
        <dbReference type="ARBA" id="ARBA00022840"/>
    </source>
</evidence>
<dbReference type="GO" id="GO:0005737">
    <property type="term" value="C:cytoplasm"/>
    <property type="evidence" value="ECO:0007669"/>
    <property type="project" value="TreeGrafter"/>
</dbReference>
<dbReference type="InterPro" id="IPR018485">
    <property type="entry name" value="FGGY_C"/>
</dbReference>
<evidence type="ECO:0000256" key="7">
    <source>
        <dbReference type="RuleBase" id="RU003733"/>
    </source>
</evidence>
<dbReference type="GO" id="GO:0008741">
    <property type="term" value="F:ribulokinase activity"/>
    <property type="evidence" value="ECO:0007669"/>
    <property type="project" value="InterPro"/>
</dbReference>
<evidence type="ECO:0000256" key="1">
    <source>
        <dbReference type="ARBA" id="ARBA00022679"/>
    </source>
</evidence>
<dbReference type="PANTHER" id="PTHR43435">
    <property type="entry name" value="RIBULOKINASE"/>
    <property type="match status" value="1"/>
</dbReference>
<dbReference type="Gene3D" id="3.30.420.40">
    <property type="match status" value="2"/>
</dbReference>
<sequence length="514" mass="57264">MSTTNLTLGIDIGTQSLKIGLYTVKGDLVAAEQEGFFTYYESGGRTEQDPHDWWNALQLCLNRAGEKVDLTAVKAVAMCATSSTVVLTDKNVQPLTRALCWMDQRSVKEEESINHNQDEWVKEVLKYSGGKVSVEWMVTKALWIKNNYDLDGKYILEQLDWMNYQLTDTLAASQCNASCKWNYVGILDGFSTTFFERIGLEGIQEVWPKQVRRVGDQVGKISTSAASALGLVEGTPVYQGGIDAHIGMIGSQALEPGNLCMITGTSFVHLVHHDEPVFQDGLWGPYDSPIIDGHWLLEGGQLSCGSTVSWFLKEFYSDRKDYDELFQELEQAAEQMEIGSHGLIAMDSWQGNRTPYRDPYASGAFIGLTSAHTKQHIYRAILESIAFGTKNVMETFKEAGVPIHRLIAGGGLIKNRLLMQMISDMTQLPIYTTDSNETGAKGSAIIAAYGMGAYASLTEASKQMVQVKLSFQPNPDHYDDYLRVFKLYLSINESLRPFMKTLRLGKEDVHECLA</sequence>
<protein>
    <submittedName>
        <fullName evidence="10">Carbohydrate kinase</fullName>
    </submittedName>
</protein>
<dbReference type="CDD" id="cd07781">
    <property type="entry name" value="ASKHA_NBD_FGGY_L-RBK"/>
    <property type="match status" value="1"/>
</dbReference>
<dbReference type="Pfam" id="PF02782">
    <property type="entry name" value="FGGY_C"/>
    <property type="match status" value="1"/>
</dbReference>
<feature type="domain" description="Carbohydrate kinase FGGY N-terminal" evidence="8">
    <location>
        <begin position="7"/>
        <end position="250"/>
    </location>
</feature>
<dbReference type="AlphaFoldDB" id="A0A554A496"/>
<evidence type="ECO:0000313" key="10">
    <source>
        <dbReference type="EMBL" id="TSB48520.1"/>
    </source>
</evidence>
<feature type="domain" description="Carbohydrate kinase FGGY C-terminal" evidence="9">
    <location>
        <begin position="261"/>
        <end position="450"/>
    </location>
</feature>
<evidence type="ECO:0000256" key="2">
    <source>
        <dbReference type="ARBA" id="ARBA00022741"/>
    </source>
</evidence>
<dbReference type="InterPro" id="IPR000577">
    <property type="entry name" value="Carb_kinase_FGGY"/>
</dbReference>
<dbReference type="InterPro" id="IPR018483">
    <property type="entry name" value="Carb_kinase_FGGY_CS"/>
</dbReference>
<reference evidence="10 11" key="1">
    <citation type="submission" date="2019-07" db="EMBL/GenBank/DDBJ databases">
        <authorList>
            <person name="Park Y.J."/>
            <person name="Jeong S.E."/>
            <person name="Jung H.S."/>
        </authorList>
    </citation>
    <scope>NUCLEOTIDE SEQUENCE [LARGE SCALE GENOMIC DNA]</scope>
    <source>
        <strain evidence="11">P16(2019)</strain>
    </source>
</reference>
<keyword evidence="3 7" id="KW-0418">Kinase</keyword>
<accession>A0A554A496</accession>
<keyword evidence="1 7" id="KW-0808">Transferase</keyword>
<dbReference type="RefSeq" id="WP_143846864.1">
    <property type="nucleotide sequence ID" value="NZ_VLXZ01000001.1"/>
</dbReference>
<proteinExistence type="inferred from homology"/>
<dbReference type="GO" id="GO:0019569">
    <property type="term" value="P:L-arabinose catabolic process to D-xylulose 5-phosphate"/>
    <property type="evidence" value="ECO:0007669"/>
    <property type="project" value="InterPro"/>
</dbReference>
<dbReference type="PANTHER" id="PTHR43435:SF4">
    <property type="entry name" value="FGGY CARBOHYDRATE KINASE DOMAIN-CONTAINING PROTEIN"/>
    <property type="match status" value="1"/>
</dbReference>
<keyword evidence="6" id="KW-0119">Carbohydrate metabolism</keyword>
<evidence type="ECO:0000256" key="3">
    <source>
        <dbReference type="ARBA" id="ARBA00022777"/>
    </source>
</evidence>
<evidence type="ECO:0000259" key="9">
    <source>
        <dbReference type="Pfam" id="PF02782"/>
    </source>
</evidence>
<dbReference type="InterPro" id="IPR005929">
    <property type="entry name" value="Ribulokinase"/>
</dbReference>
<organism evidence="10 11">
    <name type="scientific">Alkalicoccobacillus porphyridii</name>
    <dbReference type="NCBI Taxonomy" id="2597270"/>
    <lineage>
        <taxon>Bacteria</taxon>
        <taxon>Bacillati</taxon>
        <taxon>Bacillota</taxon>
        <taxon>Bacilli</taxon>
        <taxon>Bacillales</taxon>
        <taxon>Bacillaceae</taxon>
        <taxon>Alkalicoccobacillus</taxon>
    </lineage>
</organism>
<dbReference type="GO" id="GO:0019150">
    <property type="term" value="F:D-ribulokinase activity"/>
    <property type="evidence" value="ECO:0007669"/>
    <property type="project" value="TreeGrafter"/>
</dbReference>
<evidence type="ECO:0000259" key="8">
    <source>
        <dbReference type="Pfam" id="PF00370"/>
    </source>
</evidence>
<keyword evidence="11" id="KW-1185">Reference proteome</keyword>
<keyword evidence="2" id="KW-0547">Nucleotide-binding</keyword>
<dbReference type="PIRSF" id="PIRSF000538">
    <property type="entry name" value="GlpK"/>
    <property type="match status" value="1"/>
</dbReference>
<evidence type="ECO:0000313" key="11">
    <source>
        <dbReference type="Proteomes" id="UP000318521"/>
    </source>
</evidence>
<dbReference type="InterPro" id="IPR043129">
    <property type="entry name" value="ATPase_NBD"/>
</dbReference>
<name>A0A554A496_9BACI</name>
<dbReference type="Proteomes" id="UP000318521">
    <property type="component" value="Unassembled WGS sequence"/>
</dbReference>
<dbReference type="EMBL" id="VLXZ01000001">
    <property type="protein sequence ID" value="TSB48520.1"/>
    <property type="molecule type" value="Genomic_DNA"/>
</dbReference>
<dbReference type="GO" id="GO:0005524">
    <property type="term" value="F:ATP binding"/>
    <property type="evidence" value="ECO:0007669"/>
    <property type="project" value="UniProtKB-KW"/>
</dbReference>
<dbReference type="SUPFAM" id="SSF53067">
    <property type="entry name" value="Actin-like ATPase domain"/>
    <property type="match status" value="2"/>
</dbReference>
<dbReference type="OrthoDB" id="9805576at2"/>
<dbReference type="PROSITE" id="PS00445">
    <property type="entry name" value="FGGY_KINASES_2"/>
    <property type="match status" value="1"/>
</dbReference>
<evidence type="ECO:0000256" key="6">
    <source>
        <dbReference type="ARBA" id="ARBA00023277"/>
    </source>
</evidence>
<comment type="similarity">
    <text evidence="7">Belongs to the FGGY kinase family.</text>
</comment>
<dbReference type="Pfam" id="PF00370">
    <property type="entry name" value="FGGY_N"/>
    <property type="match status" value="1"/>
</dbReference>
<gene>
    <name evidence="10" type="ORF">FN960_02910</name>
</gene>
<keyword evidence="5" id="KW-0054">Arabinose catabolism</keyword>